<dbReference type="RefSeq" id="WP_066322742.1">
    <property type="nucleotide sequence ID" value="NZ_CP015438.1"/>
</dbReference>
<name>A0A167T1R7_9BACL</name>
<dbReference type="Gene3D" id="3.40.630.40">
    <property type="entry name" value="Zn-dependent exopeptidases"/>
    <property type="match status" value="1"/>
</dbReference>
<feature type="chain" id="PRO_5039705538" evidence="3">
    <location>
        <begin position="23"/>
        <end position="605"/>
    </location>
</feature>
<keyword evidence="3" id="KW-0732">Signal</keyword>
<accession>A0A167T1R7</accession>
<evidence type="ECO:0000313" key="6">
    <source>
        <dbReference type="Proteomes" id="UP000076865"/>
    </source>
</evidence>
<gene>
    <name evidence="5" type="ORF">GFC30_493</name>
</gene>
<sequence>MKKWIASTMIAASLLGSTFASAEAATKTYPLSVKVSVANVRQNPTISAKIVTKLKKGTAIKAVSVLTDAKGGKWYKIVLANNKTGWMHETVVKTIASNAKTTTAVKNSRLSSEKPIAAQLSINVSVANVRQSPSTNAKVLTQLKKGTVLKAVAISKDAKGGKWYKVVLSNNQTGWVHETVVKASTTTSSPSDSTTSSKKTVITNMATLYSAPSLSATVVGSVQKNDQVTVLDTAIDSLFNWVKVSTSSGTVGWLPQFELNYKVPKYVYAKNAAVPLQNNRTLEDEPIQMLNINDRLLSLYNEDEWLYVETPSGIRGWVLEENVSPVAVNRLTAPMIKNNEGDRYLEWKKTNNFNVSYTVLSGNRLKITGAFSYANIPAFSVDGIQSIEQTGTSIIVTFSPGYTFTIRNYSDRLSIKIIQTGLKGKKIIVDPGHGGHDTGAIGPTGLKEKEITLNTALLLKEELEKAGAIVTLTRSTDVFLELFERTAIANNSDYDAFISIHADSYAKTSTGTTTYYNVTTNFNGPKSKTLAQYVQQSLVAQLKTPNRGYKEQKFYVNRKNELPSILVELAYVSNPNEEALLKTKAFLQKAAVGIRQGLEQYFNNF</sequence>
<dbReference type="Pfam" id="PF01520">
    <property type="entry name" value="Amidase_3"/>
    <property type="match status" value="1"/>
</dbReference>
<evidence type="ECO:0000256" key="1">
    <source>
        <dbReference type="ARBA" id="ARBA00022801"/>
    </source>
</evidence>
<feature type="signal peptide" evidence="3">
    <location>
        <begin position="1"/>
        <end position="22"/>
    </location>
</feature>
<dbReference type="KEGG" id="aamy:GFC30_493"/>
<dbReference type="SMART" id="SM00646">
    <property type="entry name" value="Ami_3"/>
    <property type="match status" value="1"/>
</dbReference>
<dbReference type="PATRIC" id="fig|294699.3.peg.487"/>
<evidence type="ECO:0000256" key="2">
    <source>
        <dbReference type="ARBA" id="ARBA00023316"/>
    </source>
</evidence>
<dbReference type="GO" id="GO:0009253">
    <property type="term" value="P:peptidoglycan catabolic process"/>
    <property type="evidence" value="ECO:0007669"/>
    <property type="project" value="InterPro"/>
</dbReference>
<evidence type="ECO:0000313" key="5">
    <source>
        <dbReference type="EMBL" id="ANB59314.1"/>
    </source>
</evidence>
<dbReference type="GO" id="GO:0030288">
    <property type="term" value="C:outer membrane-bounded periplasmic space"/>
    <property type="evidence" value="ECO:0007669"/>
    <property type="project" value="TreeGrafter"/>
</dbReference>
<dbReference type="PANTHER" id="PTHR30404">
    <property type="entry name" value="N-ACETYLMURAMOYL-L-ALANINE AMIDASE"/>
    <property type="match status" value="1"/>
</dbReference>
<feature type="domain" description="SH3b" evidence="4">
    <location>
        <begin position="26"/>
        <end position="96"/>
    </location>
</feature>
<dbReference type="SUPFAM" id="SSF53187">
    <property type="entry name" value="Zn-dependent exopeptidases"/>
    <property type="match status" value="1"/>
</dbReference>
<dbReference type="OrthoDB" id="9806267at2"/>
<feature type="domain" description="SH3b" evidence="4">
    <location>
        <begin position="196"/>
        <end position="266"/>
    </location>
</feature>
<dbReference type="Pfam" id="PF08239">
    <property type="entry name" value="SH3_3"/>
    <property type="match status" value="3"/>
</dbReference>
<keyword evidence="2" id="KW-0961">Cell wall biogenesis/degradation</keyword>
<organism evidence="5 6">
    <name type="scientific">Anoxybacteroides amylolyticum</name>
    <dbReference type="NCBI Taxonomy" id="294699"/>
    <lineage>
        <taxon>Bacteria</taxon>
        <taxon>Bacillati</taxon>
        <taxon>Bacillota</taxon>
        <taxon>Bacilli</taxon>
        <taxon>Bacillales</taxon>
        <taxon>Anoxybacillaceae</taxon>
        <taxon>Anoxybacteroides</taxon>
    </lineage>
</organism>
<reference evidence="5 6" key="1">
    <citation type="journal article" date="2006" name="Syst. Appl. Microbiol.">
        <title>Anoxybacillus amylolyticus sp. nov., a thermophilic amylase producing bacterium isolated from Mount Rittmann (Antarctica).</title>
        <authorList>
            <person name="Poli A."/>
            <person name="Esposito E."/>
            <person name="Lama L."/>
            <person name="Orlando P."/>
            <person name="Nicolaus G."/>
            <person name="de Appolonia F."/>
            <person name="Gambacorta A."/>
            <person name="Nicolaus B."/>
        </authorList>
    </citation>
    <scope>NUCLEOTIDE SEQUENCE [LARGE SCALE GENOMIC DNA]</scope>
    <source>
        <strain evidence="5 6">DSM 15939</strain>
    </source>
</reference>
<keyword evidence="1" id="KW-0378">Hydrolase</keyword>
<evidence type="ECO:0000256" key="3">
    <source>
        <dbReference type="SAM" id="SignalP"/>
    </source>
</evidence>
<dbReference type="CDD" id="cd02696">
    <property type="entry name" value="MurNAc-LAA"/>
    <property type="match status" value="1"/>
</dbReference>
<evidence type="ECO:0000259" key="4">
    <source>
        <dbReference type="PROSITE" id="PS51781"/>
    </source>
</evidence>
<protein>
    <submittedName>
        <fullName evidence="5">N-acetylmuramoyl-L-alanine amidase family protein</fullName>
    </submittedName>
</protein>
<dbReference type="SMART" id="SM00287">
    <property type="entry name" value="SH3b"/>
    <property type="match status" value="3"/>
</dbReference>
<dbReference type="Gene3D" id="2.30.30.40">
    <property type="entry name" value="SH3 Domains"/>
    <property type="match status" value="3"/>
</dbReference>
<dbReference type="PROSITE" id="PS51781">
    <property type="entry name" value="SH3B"/>
    <property type="match status" value="3"/>
</dbReference>
<dbReference type="InterPro" id="IPR050695">
    <property type="entry name" value="N-acetylmuramoyl_amidase_3"/>
</dbReference>
<dbReference type="InterPro" id="IPR002508">
    <property type="entry name" value="MurNAc-LAA_cat"/>
</dbReference>
<dbReference type="EMBL" id="CP015438">
    <property type="protein sequence ID" value="ANB59314.1"/>
    <property type="molecule type" value="Genomic_DNA"/>
</dbReference>
<dbReference type="AlphaFoldDB" id="A0A167T1R7"/>
<feature type="domain" description="SH3b" evidence="4">
    <location>
        <begin position="117"/>
        <end position="184"/>
    </location>
</feature>
<dbReference type="InterPro" id="IPR003646">
    <property type="entry name" value="SH3-like_bac-type"/>
</dbReference>
<dbReference type="GO" id="GO:0008745">
    <property type="term" value="F:N-acetylmuramoyl-L-alanine amidase activity"/>
    <property type="evidence" value="ECO:0007669"/>
    <property type="project" value="InterPro"/>
</dbReference>
<keyword evidence="6" id="KW-1185">Reference proteome</keyword>
<dbReference type="GO" id="GO:0071555">
    <property type="term" value="P:cell wall organization"/>
    <property type="evidence" value="ECO:0007669"/>
    <property type="project" value="UniProtKB-KW"/>
</dbReference>
<dbReference type="PANTHER" id="PTHR30404:SF0">
    <property type="entry name" value="N-ACETYLMURAMOYL-L-ALANINE AMIDASE AMIC"/>
    <property type="match status" value="1"/>
</dbReference>
<dbReference type="Proteomes" id="UP000076865">
    <property type="component" value="Chromosome"/>
</dbReference>
<proteinExistence type="predicted"/>